<keyword evidence="3" id="KW-1185">Reference proteome</keyword>
<dbReference type="Proteomes" id="UP000695026">
    <property type="component" value="Unplaced"/>
</dbReference>
<organism evidence="3 4">
    <name type="scientific">Python bivittatus</name>
    <name type="common">Burmese python</name>
    <name type="synonym">Python molurus bivittatus</name>
    <dbReference type="NCBI Taxonomy" id="176946"/>
    <lineage>
        <taxon>Eukaryota</taxon>
        <taxon>Metazoa</taxon>
        <taxon>Chordata</taxon>
        <taxon>Craniata</taxon>
        <taxon>Vertebrata</taxon>
        <taxon>Euteleostomi</taxon>
        <taxon>Lepidosauria</taxon>
        <taxon>Squamata</taxon>
        <taxon>Bifurcata</taxon>
        <taxon>Unidentata</taxon>
        <taxon>Episquamata</taxon>
        <taxon>Toxicofera</taxon>
        <taxon>Serpentes</taxon>
        <taxon>Henophidia</taxon>
        <taxon>Pythonidae</taxon>
        <taxon>Python</taxon>
    </lineage>
</organism>
<reference evidence="4" key="1">
    <citation type="submission" date="2025-08" db="UniProtKB">
        <authorList>
            <consortium name="RefSeq"/>
        </authorList>
    </citation>
    <scope>IDENTIFICATION</scope>
    <source>
        <tissue evidence="4">Liver</tissue>
    </source>
</reference>
<dbReference type="Gene3D" id="2.30.39.10">
    <property type="entry name" value="Alpha-1-antitrypsin, domain 1"/>
    <property type="match status" value="1"/>
</dbReference>
<comment type="similarity">
    <text evidence="1">Belongs to the serpin family. Ov-serpin subfamily.</text>
</comment>
<dbReference type="PANTHER" id="PTHR11461">
    <property type="entry name" value="SERINE PROTEASE INHIBITOR, SERPIN"/>
    <property type="match status" value="1"/>
</dbReference>
<dbReference type="FunFam" id="2.30.39.10:FF:000001">
    <property type="entry name" value="Serpin family B member 2"/>
    <property type="match status" value="1"/>
</dbReference>
<evidence type="ECO:0000313" key="4">
    <source>
        <dbReference type="RefSeq" id="XP_007443510.1"/>
    </source>
</evidence>
<dbReference type="OrthoDB" id="671595at2759"/>
<dbReference type="InterPro" id="IPR042185">
    <property type="entry name" value="Serpin_sf_2"/>
</dbReference>
<dbReference type="OMA" id="EMGVMNV"/>
<dbReference type="PANTHER" id="PTHR11461:SF199">
    <property type="entry name" value="SERPIN B11"/>
    <property type="match status" value="1"/>
</dbReference>
<evidence type="ECO:0000256" key="1">
    <source>
        <dbReference type="ARBA" id="ARBA00006426"/>
    </source>
</evidence>
<dbReference type="SUPFAM" id="SSF56574">
    <property type="entry name" value="Serpins"/>
    <property type="match status" value="1"/>
</dbReference>
<dbReference type="FunFam" id="3.30.497.10:FF:000001">
    <property type="entry name" value="Serine protease inhibitor"/>
    <property type="match status" value="1"/>
</dbReference>
<dbReference type="GO" id="GO:0005615">
    <property type="term" value="C:extracellular space"/>
    <property type="evidence" value="ECO:0007669"/>
    <property type="project" value="InterPro"/>
</dbReference>
<dbReference type="InterPro" id="IPR036186">
    <property type="entry name" value="Serpin_sf"/>
</dbReference>
<dbReference type="KEGG" id="pbi:103052876"/>
<dbReference type="InterPro" id="IPR023796">
    <property type="entry name" value="Serpin_dom"/>
</dbReference>
<sequence>MNSLVEANTNFAVDLLKWMEKKHSTENIFFSPFNITAALSMVHLGSRGNTADEMGKVLHFDKITGSQSSTDLLSSPAQCDKPGGPHNQFKELLAAINQPTNNYTLSTANRLYGSNIYEFRQQYLQCSKDLYHAELERVDFVNAAEAVRKQINSWVESQTNGKITDLFPEGSITRATVLTLVAAIYFKGKWKTEFDPSNTHEADFWITKDRSKKVQMMSQRGKFNLARIANPAMRVLEFPYDKEGLSMFILLPDHKGATDEIVRQLTSAKLQEWTSSTSMENTEMRVFLPKFKMEAAYPLISILREMGMNDVFISGKADLSGMSENNDLVVSEVLHKSYIEVNEEGTEAAAATGAVVAVTSAPIIPEFKVDSPVIFLIRHNPTKSILFVGKVSSP</sequence>
<dbReference type="GeneID" id="103052876"/>
<dbReference type="CDD" id="cd19956">
    <property type="entry name" value="serpinB"/>
    <property type="match status" value="1"/>
</dbReference>
<gene>
    <name evidence="4" type="primary">LOC103052876</name>
</gene>
<dbReference type="InterPro" id="IPR000215">
    <property type="entry name" value="Serpin_fam"/>
</dbReference>
<evidence type="ECO:0000313" key="3">
    <source>
        <dbReference type="Proteomes" id="UP000695026"/>
    </source>
</evidence>
<feature type="domain" description="Serpin" evidence="2">
    <location>
        <begin position="13"/>
        <end position="394"/>
    </location>
</feature>
<protein>
    <submittedName>
        <fullName evidence="4">Serpin B4-like</fullName>
    </submittedName>
</protein>
<accession>A0A9F2RDI8</accession>
<dbReference type="SMART" id="SM00093">
    <property type="entry name" value="SERPIN"/>
    <property type="match status" value="1"/>
</dbReference>
<dbReference type="InterPro" id="IPR042178">
    <property type="entry name" value="Serpin_sf_1"/>
</dbReference>
<evidence type="ECO:0000259" key="2">
    <source>
        <dbReference type="SMART" id="SM00093"/>
    </source>
</evidence>
<dbReference type="AlphaFoldDB" id="A0A9F2RDI8"/>
<name>A0A9F2RDI8_PYTBI</name>
<proteinExistence type="inferred from homology"/>
<dbReference type="Gene3D" id="3.30.497.10">
    <property type="entry name" value="Antithrombin, subunit I, domain 2"/>
    <property type="match status" value="1"/>
</dbReference>
<dbReference type="GO" id="GO:0004867">
    <property type="term" value="F:serine-type endopeptidase inhibitor activity"/>
    <property type="evidence" value="ECO:0007669"/>
    <property type="project" value="InterPro"/>
</dbReference>
<dbReference type="RefSeq" id="XP_007443510.1">
    <property type="nucleotide sequence ID" value="XM_007443448.2"/>
</dbReference>
<dbReference type="Pfam" id="PF00079">
    <property type="entry name" value="Serpin"/>
    <property type="match status" value="1"/>
</dbReference>